<organism evidence="2 3">
    <name type="scientific">Deinococcus cavernae</name>
    <dbReference type="NCBI Taxonomy" id="2320857"/>
    <lineage>
        <taxon>Bacteria</taxon>
        <taxon>Thermotogati</taxon>
        <taxon>Deinococcota</taxon>
        <taxon>Deinococci</taxon>
        <taxon>Deinococcales</taxon>
        <taxon>Deinococcaceae</taxon>
        <taxon>Deinococcus</taxon>
    </lineage>
</organism>
<dbReference type="AlphaFoldDB" id="A0A418VGK9"/>
<evidence type="ECO:0000256" key="1">
    <source>
        <dbReference type="SAM" id="SignalP"/>
    </source>
</evidence>
<dbReference type="OrthoDB" id="9813301at2"/>
<evidence type="ECO:0000313" key="2">
    <source>
        <dbReference type="EMBL" id="RJF75260.1"/>
    </source>
</evidence>
<dbReference type="PANTHER" id="PTHR35788">
    <property type="entry name" value="EXPORTED PROTEIN-RELATED"/>
    <property type="match status" value="1"/>
</dbReference>
<feature type="chain" id="PRO_5019316722" evidence="1">
    <location>
        <begin position="19"/>
        <end position="382"/>
    </location>
</feature>
<feature type="signal peptide" evidence="1">
    <location>
        <begin position="1"/>
        <end position="18"/>
    </location>
</feature>
<sequence>MKRLLVLLGLCTFSAAQAGPFKLILHSSEQKIQKGELSTHEFQKSWALPQDGIERSKEYGKVSTWLTPTLDRIEAEVNARKPLPATFRNVNGQWVATDQNGWIFDRDGTKANILGAIAAGKDAAPVAYTRVEPERSVKLLAERGVLWHVATGKSSFAGSPEFRVKNILVGANKLDNFFIAPGHVFDFNEEIGQIDASTGFVKGFIIAGGTLEKEDGGGICQVSTTIFRGLYRAGLPIVERHDHSHRVKYYDPVGFEATVYAPAKNLRMENDTGKYLFVQASWNTQAQTLRFDVFGANTGREVSISDPVITDFKAPADPSYTPDKRVRLGQRRLLDTPMQGMKSVITRTIKVNGNVINQDDLVSNYAPWGAVYGVNPNDRRLK</sequence>
<dbReference type="PANTHER" id="PTHR35788:SF1">
    <property type="entry name" value="EXPORTED PROTEIN"/>
    <property type="match status" value="1"/>
</dbReference>
<dbReference type="Proteomes" id="UP000286287">
    <property type="component" value="Unassembled WGS sequence"/>
</dbReference>
<keyword evidence="1" id="KW-0732">Signal</keyword>
<dbReference type="Pfam" id="PF04294">
    <property type="entry name" value="VanW"/>
    <property type="match status" value="1"/>
</dbReference>
<dbReference type="EMBL" id="QYUJ01000006">
    <property type="protein sequence ID" value="RJF75260.1"/>
    <property type="molecule type" value="Genomic_DNA"/>
</dbReference>
<keyword evidence="3" id="KW-1185">Reference proteome</keyword>
<comment type="caution">
    <text evidence="2">The sequence shown here is derived from an EMBL/GenBank/DDBJ whole genome shotgun (WGS) entry which is preliminary data.</text>
</comment>
<evidence type="ECO:0000313" key="3">
    <source>
        <dbReference type="Proteomes" id="UP000286287"/>
    </source>
</evidence>
<gene>
    <name evidence="2" type="ORF">D3875_01800</name>
</gene>
<reference evidence="2 3" key="1">
    <citation type="submission" date="2018-09" db="EMBL/GenBank/DDBJ databases">
        <authorList>
            <person name="Zhu H."/>
        </authorList>
    </citation>
    <scope>NUCLEOTIDE SEQUENCE [LARGE SCALE GENOMIC DNA]</scope>
    <source>
        <strain evidence="2 3">K2S05-167</strain>
    </source>
</reference>
<name>A0A418VGK9_9DEIO</name>
<protein>
    <submittedName>
        <fullName evidence="2">Vancomycin resistance protein</fullName>
    </submittedName>
</protein>
<proteinExistence type="predicted"/>
<accession>A0A418VGK9</accession>
<dbReference type="InterPro" id="IPR007391">
    <property type="entry name" value="Vancomycin_resist_VanW"/>
</dbReference>
<dbReference type="InterPro" id="IPR052913">
    <property type="entry name" value="Glycopeptide_resist_protein"/>
</dbReference>
<dbReference type="RefSeq" id="WP_119760530.1">
    <property type="nucleotide sequence ID" value="NZ_QYUJ01000006.1"/>
</dbReference>